<comment type="subcellular location">
    <subcellularLocation>
        <location evidence="1">Cell membrane</location>
        <topology evidence="1">Multi-pass membrane protein</topology>
    </subcellularLocation>
</comment>
<feature type="transmembrane region" description="Helical" evidence="6">
    <location>
        <begin position="198"/>
        <end position="222"/>
    </location>
</feature>
<dbReference type="GO" id="GO:0005886">
    <property type="term" value="C:plasma membrane"/>
    <property type="evidence" value="ECO:0007669"/>
    <property type="project" value="UniProtKB-SubCell"/>
</dbReference>
<reference evidence="7 8" key="1">
    <citation type="submission" date="2014-04" db="EMBL/GenBank/DDBJ databases">
        <title>The Genome Sequence of Thermoanaerobaculum aquaticum MP-01, The First Cultivated Group 23 Acidobacterium.</title>
        <authorList>
            <person name="Stamps B.W."/>
            <person name="Losey N.A."/>
            <person name="Lawson P.A."/>
            <person name="Stevenson B.S."/>
        </authorList>
    </citation>
    <scope>NUCLEOTIDE SEQUENCE [LARGE SCALE GENOMIC DNA]</scope>
    <source>
        <strain evidence="7 8">MP-01</strain>
    </source>
</reference>
<feature type="transmembrane region" description="Helical" evidence="6">
    <location>
        <begin position="37"/>
        <end position="58"/>
    </location>
</feature>
<feature type="transmembrane region" description="Helical" evidence="6">
    <location>
        <begin position="70"/>
        <end position="92"/>
    </location>
</feature>
<organism evidence="7 8">
    <name type="scientific">Thermoanaerobaculum aquaticum</name>
    <dbReference type="NCBI Taxonomy" id="1312852"/>
    <lineage>
        <taxon>Bacteria</taxon>
        <taxon>Pseudomonadati</taxon>
        <taxon>Acidobacteriota</taxon>
        <taxon>Thermoanaerobaculia</taxon>
        <taxon>Thermoanaerobaculales</taxon>
        <taxon>Thermoanaerobaculaceae</taxon>
        <taxon>Thermoanaerobaculum</taxon>
    </lineage>
</organism>
<feature type="transmembrane region" description="Helical" evidence="6">
    <location>
        <begin position="276"/>
        <end position="304"/>
    </location>
</feature>
<keyword evidence="2" id="KW-1003">Cell membrane</keyword>
<dbReference type="Proteomes" id="UP000027284">
    <property type="component" value="Unassembled WGS sequence"/>
</dbReference>
<dbReference type="RefSeq" id="WP_038050035.1">
    <property type="nucleotide sequence ID" value="NZ_JMFG01000025.1"/>
</dbReference>
<sequence>MRRFRWKALLLVLGTVLALALFLVAQPQAVLQLFTGISGPTLVLAFVLHLGIVGTRAWRLKLLSDRTLGVASAFFLFTASQAVSSLLPWRLGEMALPPLARWTMRSKLSQGAFWWLAGRFFDLWSLAVAVAGLALLGLLPLALVFPALFLLFFLVLAAWASAHRQTWRVVVRWLPTRRLVRGALRMRQLLVDLGHRPAVVAASFALSLLAWALIVSFTAVLCRGMGASLSLGQVLLSVLGATLGAAIPIAGLGNLGPLEAGFASALTVTGVPTAQALSLGFALHFWTLAFQLILGFPAMAGLVLKVKR</sequence>
<name>A0A062XXJ2_9BACT</name>
<dbReference type="InterPro" id="IPR022791">
    <property type="entry name" value="L-PG_synthase/AglD"/>
</dbReference>
<keyword evidence="4 6" id="KW-1133">Transmembrane helix</keyword>
<feature type="transmembrane region" description="Helical" evidence="6">
    <location>
        <begin position="112"/>
        <end position="136"/>
    </location>
</feature>
<feature type="transmembrane region" description="Helical" evidence="6">
    <location>
        <begin position="143"/>
        <end position="162"/>
    </location>
</feature>
<evidence type="ECO:0000256" key="5">
    <source>
        <dbReference type="ARBA" id="ARBA00023136"/>
    </source>
</evidence>
<dbReference type="AlphaFoldDB" id="A0A062XXJ2"/>
<keyword evidence="8" id="KW-1185">Reference proteome</keyword>
<dbReference type="STRING" id="1312852.EG19_06985"/>
<evidence type="ECO:0000256" key="3">
    <source>
        <dbReference type="ARBA" id="ARBA00022692"/>
    </source>
</evidence>
<protein>
    <recommendedName>
        <fullName evidence="9">Flippase-like domain-containing protein</fullName>
    </recommendedName>
</protein>
<proteinExistence type="predicted"/>
<evidence type="ECO:0000256" key="2">
    <source>
        <dbReference type="ARBA" id="ARBA00022475"/>
    </source>
</evidence>
<evidence type="ECO:0008006" key="9">
    <source>
        <dbReference type="Google" id="ProtNLM"/>
    </source>
</evidence>
<feature type="transmembrane region" description="Helical" evidence="6">
    <location>
        <begin position="234"/>
        <end position="256"/>
    </location>
</feature>
<comment type="caution">
    <text evidence="7">The sequence shown here is derived from an EMBL/GenBank/DDBJ whole genome shotgun (WGS) entry which is preliminary data.</text>
</comment>
<gene>
    <name evidence="7" type="ORF">EG19_06985</name>
</gene>
<evidence type="ECO:0000256" key="4">
    <source>
        <dbReference type="ARBA" id="ARBA00022989"/>
    </source>
</evidence>
<evidence type="ECO:0000256" key="6">
    <source>
        <dbReference type="SAM" id="Phobius"/>
    </source>
</evidence>
<dbReference type="EMBL" id="JMFG01000025">
    <property type="protein sequence ID" value="KDA53225.1"/>
    <property type="molecule type" value="Genomic_DNA"/>
</dbReference>
<keyword evidence="3 6" id="KW-0812">Transmembrane</keyword>
<evidence type="ECO:0000313" key="8">
    <source>
        <dbReference type="Proteomes" id="UP000027284"/>
    </source>
</evidence>
<accession>A0A062XXJ2</accession>
<dbReference type="Pfam" id="PF03706">
    <property type="entry name" value="LPG_synthase_TM"/>
    <property type="match status" value="1"/>
</dbReference>
<evidence type="ECO:0000256" key="1">
    <source>
        <dbReference type="ARBA" id="ARBA00004651"/>
    </source>
</evidence>
<keyword evidence="5 6" id="KW-0472">Membrane</keyword>
<evidence type="ECO:0000313" key="7">
    <source>
        <dbReference type="EMBL" id="KDA53225.1"/>
    </source>
</evidence>